<dbReference type="PANTHER" id="PTHR47958">
    <property type="entry name" value="ATP-DEPENDENT RNA HELICASE DBP3"/>
    <property type="match status" value="1"/>
</dbReference>
<evidence type="ECO:0000313" key="7">
    <source>
        <dbReference type="EMBL" id="KND86265.1"/>
    </source>
</evidence>
<evidence type="ECO:0000313" key="8">
    <source>
        <dbReference type="Proteomes" id="UP000036947"/>
    </source>
</evidence>
<feature type="short sequence motif" description="Q motif" evidence="5">
    <location>
        <begin position="62"/>
        <end position="90"/>
    </location>
</feature>
<organism evidence="7 8">
    <name type="scientific">Tolypocladium ophioglossoides (strain CBS 100239)</name>
    <name type="common">Snaketongue truffleclub</name>
    <name type="synonym">Elaphocordyceps ophioglossoides</name>
    <dbReference type="NCBI Taxonomy" id="1163406"/>
    <lineage>
        <taxon>Eukaryota</taxon>
        <taxon>Fungi</taxon>
        <taxon>Dikarya</taxon>
        <taxon>Ascomycota</taxon>
        <taxon>Pezizomycotina</taxon>
        <taxon>Sordariomycetes</taxon>
        <taxon>Hypocreomycetidae</taxon>
        <taxon>Hypocreales</taxon>
        <taxon>Ophiocordycipitaceae</taxon>
        <taxon>Tolypocladium</taxon>
    </lineage>
</organism>
<gene>
    <name evidence="7" type="ORF">TOPH_09098</name>
</gene>
<dbReference type="InterPro" id="IPR011545">
    <property type="entry name" value="DEAD/DEAH_box_helicase_dom"/>
</dbReference>
<protein>
    <submittedName>
        <fullName evidence="7">Pre-mRNA-splicing ATP-dependent RNA helicase PRP28</fullName>
    </submittedName>
</protein>
<dbReference type="EMBL" id="LFRF01000064">
    <property type="protein sequence ID" value="KND86265.1"/>
    <property type="molecule type" value="Genomic_DNA"/>
</dbReference>
<evidence type="ECO:0000259" key="6">
    <source>
        <dbReference type="PROSITE" id="PS51195"/>
    </source>
</evidence>
<evidence type="ECO:0000256" key="3">
    <source>
        <dbReference type="ARBA" id="ARBA00022806"/>
    </source>
</evidence>
<dbReference type="STRING" id="1163406.A0A0L0MXQ9"/>
<dbReference type="InterPro" id="IPR014014">
    <property type="entry name" value="RNA_helicase_DEAD_Q_motif"/>
</dbReference>
<dbReference type="PROSITE" id="PS51195">
    <property type="entry name" value="Q_MOTIF"/>
    <property type="match status" value="1"/>
</dbReference>
<keyword evidence="1" id="KW-0547">Nucleotide-binding</keyword>
<evidence type="ECO:0000256" key="2">
    <source>
        <dbReference type="ARBA" id="ARBA00022801"/>
    </source>
</evidence>
<accession>A0A0L0MXQ9</accession>
<dbReference type="Pfam" id="PF00270">
    <property type="entry name" value="DEAD"/>
    <property type="match status" value="1"/>
</dbReference>
<dbReference type="Gene3D" id="3.40.50.300">
    <property type="entry name" value="P-loop containing nucleotide triphosphate hydrolases"/>
    <property type="match status" value="1"/>
</dbReference>
<name>A0A0L0MXQ9_TOLOC</name>
<dbReference type="OrthoDB" id="196131at2759"/>
<evidence type="ECO:0000256" key="1">
    <source>
        <dbReference type="ARBA" id="ARBA00022741"/>
    </source>
</evidence>
<feature type="domain" description="DEAD-box RNA helicase Q" evidence="6">
    <location>
        <begin position="62"/>
        <end position="90"/>
    </location>
</feature>
<keyword evidence="4" id="KW-0067">ATP-binding</keyword>
<dbReference type="Proteomes" id="UP000036947">
    <property type="component" value="Unassembled WGS sequence"/>
</dbReference>
<comment type="caution">
    <text evidence="7">The sequence shown here is derived from an EMBL/GenBank/DDBJ whole genome shotgun (WGS) entry which is preliminary data.</text>
</comment>
<dbReference type="GO" id="GO:0003676">
    <property type="term" value="F:nucleic acid binding"/>
    <property type="evidence" value="ECO:0007669"/>
    <property type="project" value="InterPro"/>
</dbReference>
<proteinExistence type="predicted"/>
<dbReference type="InterPro" id="IPR027417">
    <property type="entry name" value="P-loop_NTPase"/>
</dbReference>
<evidence type="ECO:0000256" key="5">
    <source>
        <dbReference type="PROSITE-ProRule" id="PRU00552"/>
    </source>
</evidence>
<dbReference type="GO" id="GO:0003724">
    <property type="term" value="F:RNA helicase activity"/>
    <property type="evidence" value="ECO:0007669"/>
    <property type="project" value="InterPro"/>
</dbReference>
<keyword evidence="8" id="KW-1185">Reference proteome</keyword>
<evidence type="ECO:0000256" key="4">
    <source>
        <dbReference type="ARBA" id="ARBA00022840"/>
    </source>
</evidence>
<keyword evidence="2" id="KW-0378">Hydrolase</keyword>
<keyword evidence="3 7" id="KW-0347">Helicase</keyword>
<sequence length="198" mass="21922">MTYPEIAIQQRANRGGSFAGVGGEFDDAEQRARKRARIIEERDLENGREREKGTIEVFYRAYDKEESGLPPRLLDIIDRVNYTEPTPIQGAAIPIAQQARDLIGVAVTGSGKTAAFLLPLLVYISDLPPLTEANKNDGPVELISGEDRRKRRLQEILVSKQFAPPIIVFANIKRNCNAVARDIISIDNSAVTLYGSKT</sequence>
<dbReference type="GO" id="GO:0005524">
    <property type="term" value="F:ATP binding"/>
    <property type="evidence" value="ECO:0007669"/>
    <property type="project" value="UniProtKB-KW"/>
</dbReference>
<dbReference type="AlphaFoldDB" id="A0A0L0MXQ9"/>
<dbReference type="GO" id="GO:0016787">
    <property type="term" value="F:hydrolase activity"/>
    <property type="evidence" value="ECO:0007669"/>
    <property type="project" value="UniProtKB-KW"/>
</dbReference>
<reference evidence="7 8" key="1">
    <citation type="journal article" date="2015" name="BMC Genomics">
        <title>The genome of the truffle-parasite Tolypocladium ophioglossoides and the evolution of antifungal peptaibiotics.</title>
        <authorList>
            <person name="Quandt C.A."/>
            <person name="Bushley K.E."/>
            <person name="Spatafora J.W."/>
        </authorList>
    </citation>
    <scope>NUCLEOTIDE SEQUENCE [LARGE SCALE GENOMIC DNA]</scope>
    <source>
        <strain evidence="7 8">CBS 100239</strain>
    </source>
</reference>
<dbReference type="SUPFAM" id="SSF52540">
    <property type="entry name" value="P-loop containing nucleoside triphosphate hydrolases"/>
    <property type="match status" value="1"/>
</dbReference>